<dbReference type="InterPro" id="IPR036322">
    <property type="entry name" value="WD40_repeat_dom_sf"/>
</dbReference>
<evidence type="ECO:0000313" key="4">
    <source>
        <dbReference type="Proteomes" id="UP000253472"/>
    </source>
</evidence>
<dbReference type="Proteomes" id="UP000253472">
    <property type="component" value="Unassembled WGS sequence"/>
</dbReference>
<gene>
    <name evidence="3" type="ORF">Cantr_02191</name>
</gene>
<feature type="compositionally biased region" description="Polar residues" evidence="1">
    <location>
        <begin position="44"/>
        <end position="54"/>
    </location>
</feature>
<dbReference type="PANTHER" id="PTHR43991:SF9">
    <property type="entry name" value="DUF2415 DOMAIN-CONTAINING PROTEIN"/>
    <property type="match status" value="1"/>
</dbReference>
<keyword evidence="4" id="KW-1185">Reference proteome</keyword>
<dbReference type="PANTHER" id="PTHR43991">
    <property type="entry name" value="WD REPEAT PROTEIN (AFU_ORTHOLOGUE AFUA_8G05640)-RELATED"/>
    <property type="match status" value="1"/>
</dbReference>
<feature type="compositionally biased region" description="Low complexity" evidence="1">
    <location>
        <begin position="612"/>
        <end position="625"/>
    </location>
</feature>
<reference evidence="3 4" key="1">
    <citation type="submission" date="2018-06" db="EMBL/GenBank/DDBJ databases">
        <title>Whole genome sequencing of Candida tropicalis (genome annotated by CSBL at Korea University).</title>
        <authorList>
            <person name="Ahn J."/>
        </authorList>
    </citation>
    <scope>NUCLEOTIDE SEQUENCE [LARGE SCALE GENOMIC DNA]</scope>
    <source>
        <strain evidence="3 4">ATCC 20962</strain>
    </source>
</reference>
<dbReference type="AlphaFoldDB" id="A0A367YKS7"/>
<dbReference type="EMBL" id="QLNQ01000014">
    <property type="protein sequence ID" value="RCK66483.1"/>
    <property type="molecule type" value="Genomic_DNA"/>
</dbReference>
<dbReference type="STRING" id="5486.A0A367YKS7"/>
<dbReference type="OrthoDB" id="418169at2759"/>
<dbReference type="Gene3D" id="2.130.10.10">
    <property type="entry name" value="YVTN repeat-like/Quinoprotein amine dehydrogenase"/>
    <property type="match status" value="1"/>
</dbReference>
<name>A0A367YKS7_9ASCO</name>
<dbReference type="SUPFAM" id="SSF50978">
    <property type="entry name" value="WD40 repeat-like"/>
    <property type="match status" value="1"/>
</dbReference>
<feature type="compositionally biased region" description="Polar residues" evidence="1">
    <location>
        <begin position="1"/>
        <end position="22"/>
    </location>
</feature>
<proteinExistence type="predicted"/>
<feature type="compositionally biased region" description="Low complexity" evidence="1">
    <location>
        <begin position="23"/>
        <end position="43"/>
    </location>
</feature>
<feature type="region of interest" description="Disordered" evidence="1">
    <location>
        <begin position="1"/>
        <end position="105"/>
    </location>
</feature>
<sequence length="699" mass="79520">MTIDLTKSSNRINTLPPSINNLTASPTSTSTASTTTTTTTSPTDNTDSAKNNLDASDHSLSKSSTNHDDHSELNPQSNDPNSPDNPNNNSNSNNQNNNNGNQRSSRIYTMTPFNKRRKSKISAQHFNTVYHQYNKCFQNYYHCYQYLKPNCSFNSSIKPSVNHWQLRDLIKFNNITNQVYYTKDDSIYKYQVDDYSIDKYIKLNYYPRCFDHWRDYVVTGGLLTTSSKLFSLNLSNLTYENAQDSPSFASTSRRIAKGLFSFYNPELDQLSTVKIGEMINNDVTLYKSTNNSFQSYICNNDTFLYCVDINNSDLKCFNKINCESNTCLNNVIKNPKFNNILTATGDSSLIFLIDPSSKNPIIKTINSGHDSGGFGVDYHSNGLLFSTVFQDGVCQIYDIRNLSKSLIEIHSTRPGHQSGAFRVVKFSPENDLNDLMIISEHVGRVHLIDLRNLNYDNVDDHQVVVIPSALTKFVEYKKNVYEEQQLGKPISVYNTDTMMHDDDDDEEYYDELSFTAPLVYDYDYLTNIQPKLFKDFNYLPPIIPPKKRQLPLQNLGTRPTLNTPQWKDTGSSNASEHPQEVSPRSSARPSFDFDSQLNDIYMEYGGNDNHSHQSSSSSPPQATNITSSSSYMYSTYCDDLYQQSTNHMHGEMELLGIEFINHDERLNNSKIIIGCQDSGMLMWDINGVSRRSVGSFDFV</sequence>
<evidence type="ECO:0000259" key="2">
    <source>
        <dbReference type="Pfam" id="PF10313"/>
    </source>
</evidence>
<comment type="caution">
    <text evidence="3">The sequence shown here is derived from an EMBL/GenBank/DDBJ whole genome shotgun (WGS) entry which is preliminary data.</text>
</comment>
<feature type="region of interest" description="Disordered" evidence="1">
    <location>
        <begin position="547"/>
        <end position="625"/>
    </location>
</feature>
<dbReference type="InterPro" id="IPR019417">
    <property type="entry name" value="DUF2415"/>
</dbReference>
<protein>
    <recommendedName>
        <fullName evidence="2">DUF2415 domain-containing protein</fullName>
    </recommendedName>
</protein>
<evidence type="ECO:0000313" key="3">
    <source>
        <dbReference type="EMBL" id="RCK66483.1"/>
    </source>
</evidence>
<feature type="compositionally biased region" description="Low complexity" evidence="1">
    <location>
        <begin position="74"/>
        <end position="99"/>
    </location>
</feature>
<feature type="domain" description="DUF2415" evidence="2">
    <location>
        <begin position="419"/>
        <end position="465"/>
    </location>
</feature>
<organism evidence="3 4">
    <name type="scientific">Candida viswanathii</name>
    <dbReference type="NCBI Taxonomy" id="5486"/>
    <lineage>
        <taxon>Eukaryota</taxon>
        <taxon>Fungi</taxon>
        <taxon>Dikarya</taxon>
        <taxon>Ascomycota</taxon>
        <taxon>Saccharomycotina</taxon>
        <taxon>Pichiomycetes</taxon>
        <taxon>Debaryomycetaceae</taxon>
        <taxon>Candida/Lodderomyces clade</taxon>
        <taxon>Candida</taxon>
    </lineage>
</organism>
<accession>A0A367YKS7</accession>
<feature type="compositionally biased region" description="Polar residues" evidence="1">
    <location>
        <begin position="551"/>
        <end position="598"/>
    </location>
</feature>
<dbReference type="Pfam" id="PF10313">
    <property type="entry name" value="DUF2415"/>
    <property type="match status" value="1"/>
</dbReference>
<feature type="compositionally biased region" description="Basic and acidic residues" evidence="1">
    <location>
        <begin position="55"/>
        <end position="72"/>
    </location>
</feature>
<dbReference type="InterPro" id="IPR015943">
    <property type="entry name" value="WD40/YVTN_repeat-like_dom_sf"/>
</dbReference>
<evidence type="ECO:0000256" key="1">
    <source>
        <dbReference type="SAM" id="MobiDB-lite"/>
    </source>
</evidence>